<evidence type="ECO:0008006" key="3">
    <source>
        <dbReference type="Google" id="ProtNLM"/>
    </source>
</evidence>
<dbReference type="Proteomes" id="UP000441389">
    <property type="component" value="Unassembled WGS sequence"/>
</dbReference>
<accession>A0A6I4IX13</accession>
<dbReference type="RefSeq" id="WP_157025323.1">
    <property type="nucleotide sequence ID" value="NZ_WQMS01000001.1"/>
</dbReference>
<proteinExistence type="predicted"/>
<protein>
    <recommendedName>
        <fullName evidence="3">Globin</fullName>
    </recommendedName>
</protein>
<dbReference type="AlphaFoldDB" id="A0A6I4IX13"/>
<reference evidence="1 2" key="1">
    <citation type="submission" date="2019-12" db="EMBL/GenBank/DDBJ databases">
        <authorList>
            <person name="Huq M.A."/>
        </authorList>
    </citation>
    <scope>NUCLEOTIDE SEQUENCE [LARGE SCALE GENOMIC DNA]</scope>
    <source>
        <strain evidence="1 2">MAH-20</strain>
    </source>
</reference>
<sequence length="141" mass="15426">MASPDTELMEASLLAAAEVGTPLHVPLFARFFAAFPERRASFLVPEAAAPRMTDETLQIMFGLAAGEAWVWPFVSEMVSMHRAYGDLPVVEFDAFVDMAVDVLGEAAGPAWSADCDAAWRRQADRLKRLIIEARQGWAALA</sequence>
<dbReference type="InterPro" id="IPR012292">
    <property type="entry name" value="Globin/Proto"/>
</dbReference>
<name>A0A6I4IX13_9SPHN</name>
<evidence type="ECO:0000313" key="1">
    <source>
        <dbReference type="EMBL" id="MVO76625.1"/>
    </source>
</evidence>
<organism evidence="1 2">
    <name type="scientific">Sphingomonas horti</name>
    <dbReference type="NCBI Taxonomy" id="2682842"/>
    <lineage>
        <taxon>Bacteria</taxon>
        <taxon>Pseudomonadati</taxon>
        <taxon>Pseudomonadota</taxon>
        <taxon>Alphaproteobacteria</taxon>
        <taxon>Sphingomonadales</taxon>
        <taxon>Sphingomonadaceae</taxon>
        <taxon>Sphingomonas</taxon>
    </lineage>
</organism>
<dbReference type="GO" id="GO:0019825">
    <property type="term" value="F:oxygen binding"/>
    <property type="evidence" value="ECO:0007669"/>
    <property type="project" value="InterPro"/>
</dbReference>
<keyword evidence="2" id="KW-1185">Reference proteome</keyword>
<dbReference type="Gene3D" id="1.10.490.10">
    <property type="entry name" value="Globins"/>
    <property type="match status" value="1"/>
</dbReference>
<dbReference type="GO" id="GO:0020037">
    <property type="term" value="F:heme binding"/>
    <property type="evidence" value="ECO:0007669"/>
    <property type="project" value="InterPro"/>
</dbReference>
<dbReference type="SUPFAM" id="SSF46458">
    <property type="entry name" value="Globin-like"/>
    <property type="match status" value="1"/>
</dbReference>
<gene>
    <name evidence="1" type="ORF">GON01_01540</name>
</gene>
<dbReference type="EMBL" id="WQMS01000001">
    <property type="protein sequence ID" value="MVO76625.1"/>
    <property type="molecule type" value="Genomic_DNA"/>
</dbReference>
<evidence type="ECO:0000313" key="2">
    <source>
        <dbReference type="Proteomes" id="UP000441389"/>
    </source>
</evidence>
<comment type="caution">
    <text evidence="1">The sequence shown here is derived from an EMBL/GenBank/DDBJ whole genome shotgun (WGS) entry which is preliminary data.</text>
</comment>
<dbReference type="InterPro" id="IPR009050">
    <property type="entry name" value="Globin-like_sf"/>
</dbReference>